<feature type="transmembrane region" description="Helical" evidence="7">
    <location>
        <begin position="35"/>
        <end position="53"/>
    </location>
</feature>
<evidence type="ECO:0000256" key="6">
    <source>
        <dbReference type="ARBA" id="ARBA00023136"/>
    </source>
</evidence>
<organism evidence="9 10">
    <name type="scientific">Aquibacillus albus</name>
    <dbReference type="NCBI Taxonomy" id="1168171"/>
    <lineage>
        <taxon>Bacteria</taxon>
        <taxon>Bacillati</taxon>
        <taxon>Bacillota</taxon>
        <taxon>Bacilli</taxon>
        <taxon>Bacillales</taxon>
        <taxon>Bacillaceae</taxon>
        <taxon>Aquibacillus</taxon>
    </lineage>
</organism>
<dbReference type="EMBL" id="JAFBDR010000001">
    <property type="protein sequence ID" value="MBM7569546.1"/>
    <property type="molecule type" value="Genomic_DNA"/>
</dbReference>
<evidence type="ECO:0000313" key="10">
    <source>
        <dbReference type="Proteomes" id="UP001296943"/>
    </source>
</evidence>
<dbReference type="Proteomes" id="UP001296943">
    <property type="component" value="Unassembled WGS sequence"/>
</dbReference>
<comment type="caution">
    <text evidence="9">The sequence shown here is derived from an EMBL/GenBank/DDBJ whole genome shotgun (WGS) entry which is preliminary data.</text>
</comment>
<dbReference type="InterPro" id="IPR007353">
    <property type="entry name" value="DUF421"/>
</dbReference>
<comment type="similarity">
    <text evidence="2">Belongs to the UPF0702 family.</text>
</comment>
<dbReference type="InterPro" id="IPR023090">
    <property type="entry name" value="UPF0702_alpha/beta_dom_sf"/>
</dbReference>
<dbReference type="Pfam" id="PF04239">
    <property type="entry name" value="DUF421"/>
    <property type="match status" value="1"/>
</dbReference>
<evidence type="ECO:0000259" key="8">
    <source>
        <dbReference type="Pfam" id="PF04239"/>
    </source>
</evidence>
<dbReference type="PANTHER" id="PTHR34582:SF6">
    <property type="entry name" value="UPF0702 TRANSMEMBRANE PROTEIN YCAP"/>
    <property type="match status" value="1"/>
</dbReference>
<evidence type="ECO:0000256" key="7">
    <source>
        <dbReference type="SAM" id="Phobius"/>
    </source>
</evidence>
<gene>
    <name evidence="9" type="ORF">JOC48_000015</name>
</gene>
<feature type="domain" description="YetF C-terminal" evidence="8">
    <location>
        <begin position="83"/>
        <end position="208"/>
    </location>
</feature>
<dbReference type="Gene3D" id="3.30.240.20">
    <property type="entry name" value="bsu07140 like domains"/>
    <property type="match status" value="2"/>
</dbReference>
<evidence type="ECO:0000256" key="1">
    <source>
        <dbReference type="ARBA" id="ARBA00004651"/>
    </source>
</evidence>
<reference evidence="9 10" key="1">
    <citation type="submission" date="2021-01" db="EMBL/GenBank/DDBJ databases">
        <title>Genomic Encyclopedia of Type Strains, Phase IV (KMG-IV): sequencing the most valuable type-strain genomes for metagenomic binning, comparative biology and taxonomic classification.</title>
        <authorList>
            <person name="Goeker M."/>
        </authorList>
    </citation>
    <scope>NUCLEOTIDE SEQUENCE [LARGE SCALE GENOMIC DNA]</scope>
    <source>
        <strain evidence="9 10">DSM 23711</strain>
    </source>
</reference>
<feature type="transmembrane region" description="Helical" evidence="7">
    <location>
        <begin position="59"/>
        <end position="82"/>
    </location>
</feature>
<protein>
    <submittedName>
        <fullName evidence="9">Uncharacterized membrane protein YcaP (DUF421 family)</fullName>
    </submittedName>
</protein>
<feature type="transmembrane region" description="Helical" evidence="7">
    <location>
        <begin position="6"/>
        <end position="23"/>
    </location>
</feature>
<evidence type="ECO:0000256" key="5">
    <source>
        <dbReference type="ARBA" id="ARBA00022989"/>
    </source>
</evidence>
<keyword evidence="5 7" id="KW-1133">Transmembrane helix</keyword>
<evidence type="ECO:0000313" key="9">
    <source>
        <dbReference type="EMBL" id="MBM7569546.1"/>
    </source>
</evidence>
<accession>A0ABS2MUH1</accession>
<sequence>MDLEIGKIIFRTIVIYLMIVVVFRMMGKREIGELSVLDIVVFLMVAEMAAFAIEDPKNTLWQVFIPMGVLLIVQRLTAWLSLKNTKFRAWFEGKPSVIVSRGKIDEHEMKKQRYNFDDLMQQLRENGTKSIQDVEFAILEPSGQLSVFEKSHGSEKPISPDGYVVPLIIDGKIQKEALGKINQTEDWLREELTKKGYSSVQAISFCSLDSDNSWYIDLKNEKKRG</sequence>
<evidence type="ECO:0000256" key="2">
    <source>
        <dbReference type="ARBA" id="ARBA00006448"/>
    </source>
</evidence>
<keyword evidence="4 7" id="KW-0812">Transmembrane</keyword>
<comment type="subcellular location">
    <subcellularLocation>
        <location evidence="1">Cell membrane</location>
        <topology evidence="1">Multi-pass membrane protein</topology>
    </subcellularLocation>
</comment>
<proteinExistence type="inferred from homology"/>
<keyword evidence="3" id="KW-1003">Cell membrane</keyword>
<name>A0ABS2MUH1_9BACI</name>
<evidence type="ECO:0000256" key="4">
    <source>
        <dbReference type="ARBA" id="ARBA00022692"/>
    </source>
</evidence>
<keyword evidence="6 7" id="KW-0472">Membrane</keyword>
<dbReference type="PANTHER" id="PTHR34582">
    <property type="entry name" value="UPF0702 TRANSMEMBRANE PROTEIN YCAP"/>
    <property type="match status" value="1"/>
</dbReference>
<keyword evidence="10" id="KW-1185">Reference proteome</keyword>
<evidence type="ECO:0000256" key="3">
    <source>
        <dbReference type="ARBA" id="ARBA00022475"/>
    </source>
</evidence>